<gene>
    <name evidence="1" type="ORF">CLIB1444_06S02982</name>
</gene>
<evidence type="ECO:0000313" key="2">
    <source>
        <dbReference type="Proteomes" id="UP001152531"/>
    </source>
</evidence>
<comment type="caution">
    <text evidence="1">The sequence shown here is derived from an EMBL/GenBank/DDBJ whole genome shotgun (WGS) entry which is preliminary data.</text>
</comment>
<keyword evidence="2" id="KW-1185">Reference proteome</keyword>
<organism evidence="1 2">
    <name type="scientific">[Candida] jaroonii</name>
    <dbReference type="NCBI Taxonomy" id="467808"/>
    <lineage>
        <taxon>Eukaryota</taxon>
        <taxon>Fungi</taxon>
        <taxon>Dikarya</taxon>
        <taxon>Ascomycota</taxon>
        <taxon>Saccharomycotina</taxon>
        <taxon>Pichiomycetes</taxon>
        <taxon>Debaryomycetaceae</taxon>
        <taxon>Yamadazyma</taxon>
    </lineage>
</organism>
<dbReference type="EMBL" id="CALSDN010000006">
    <property type="protein sequence ID" value="CAH6721473.1"/>
    <property type="molecule type" value="Genomic_DNA"/>
</dbReference>
<dbReference type="Proteomes" id="UP001152531">
    <property type="component" value="Unassembled WGS sequence"/>
</dbReference>
<evidence type="ECO:0000313" key="1">
    <source>
        <dbReference type="EMBL" id="CAH6721473.1"/>
    </source>
</evidence>
<accession>A0ACA9Y988</accession>
<protein>
    <submittedName>
        <fullName evidence="1">Accumulation of dyads protein 2</fullName>
    </submittedName>
</protein>
<sequence length="254" mass="27419">MESINSDKYTDSMMDNMPVSKIQFSGESNEYVILGKKKYYKNELLSAFGGTLNPGLSPPSKYNFANPVPLGLAAFSFTTFVLSMYNAGAMGVHTPNVVIGGACFYGGAIQLLAGIWDLILGNTFGGTALSSYGGFWLSFASIYLEDFGIAKAYENEPEQFGNAVGFFLLGWAIFTFMLVLCTTKSTVAFFSLFFTLFITFVLLACGEFTGNAKITKAGGIIGVITSFIGFYNAFVGAATRQNSYIVPKVIPLPH</sequence>
<reference evidence="1" key="1">
    <citation type="submission" date="2022-06" db="EMBL/GenBank/DDBJ databases">
        <authorList>
            <person name="Legras J.-L."/>
            <person name="Devillers H."/>
            <person name="Grondin C."/>
        </authorList>
    </citation>
    <scope>NUCLEOTIDE SEQUENCE</scope>
    <source>
        <strain evidence="1">CLIB 1444</strain>
    </source>
</reference>
<proteinExistence type="predicted"/>
<name>A0ACA9Y988_9ASCO</name>